<dbReference type="Proteomes" id="UP000309997">
    <property type="component" value="Unassembled WGS sequence"/>
</dbReference>
<name>A0ACC4BCU9_POPAL</name>
<protein>
    <submittedName>
        <fullName evidence="1">Uncharacterized protein</fullName>
    </submittedName>
</protein>
<organism evidence="1 2">
    <name type="scientific">Populus alba</name>
    <name type="common">White poplar</name>
    <dbReference type="NCBI Taxonomy" id="43335"/>
    <lineage>
        <taxon>Eukaryota</taxon>
        <taxon>Viridiplantae</taxon>
        <taxon>Streptophyta</taxon>
        <taxon>Embryophyta</taxon>
        <taxon>Tracheophyta</taxon>
        <taxon>Spermatophyta</taxon>
        <taxon>Magnoliopsida</taxon>
        <taxon>eudicotyledons</taxon>
        <taxon>Gunneridae</taxon>
        <taxon>Pentapetalae</taxon>
        <taxon>rosids</taxon>
        <taxon>fabids</taxon>
        <taxon>Malpighiales</taxon>
        <taxon>Salicaceae</taxon>
        <taxon>Saliceae</taxon>
        <taxon>Populus</taxon>
    </lineage>
</organism>
<reference evidence="1 2" key="1">
    <citation type="journal article" date="2024" name="Plant Biotechnol. J.">
        <title>Genome and CRISPR/Cas9 system of a widespread forest tree (Populus alba) in the world.</title>
        <authorList>
            <person name="Liu Y.J."/>
            <person name="Jiang P.F."/>
            <person name="Han X.M."/>
            <person name="Li X.Y."/>
            <person name="Wang H.M."/>
            <person name="Wang Y.J."/>
            <person name="Wang X.X."/>
            <person name="Zeng Q.Y."/>
        </authorList>
    </citation>
    <scope>NUCLEOTIDE SEQUENCE [LARGE SCALE GENOMIC DNA]</scope>
    <source>
        <strain evidence="2">cv. PAL-ZL1</strain>
    </source>
</reference>
<comment type="caution">
    <text evidence="1">The sequence shown here is derived from an EMBL/GenBank/DDBJ whole genome shotgun (WGS) entry which is preliminary data.</text>
</comment>
<keyword evidence="2" id="KW-1185">Reference proteome</keyword>
<proteinExistence type="predicted"/>
<evidence type="ECO:0000313" key="2">
    <source>
        <dbReference type="Proteomes" id="UP000309997"/>
    </source>
</evidence>
<evidence type="ECO:0000313" key="1">
    <source>
        <dbReference type="EMBL" id="KAL3576395.1"/>
    </source>
</evidence>
<dbReference type="EMBL" id="RCHU02000011">
    <property type="protein sequence ID" value="KAL3576395.1"/>
    <property type="molecule type" value="Genomic_DNA"/>
</dbReference>
<sequence>MKLGFIQSIERGICSAHPQLLLHSLPRPCEHTSTSLVSIRPRHGPPAKTGSLNSRFGAGNPNSKPMVGIAPSLPPKQAVAIEERAGRSECKGAKLASWLGTPDASSGSPQVVHVSEDHSDATTALPPRRQYLTRRKAATSSAFGRTGKSGQPFKRSSSADSKI</sequence>
<accession>A0ACC4BCU9</accession>
<gene>
    <name evidence="1" type="ORF">D5086_021678</name>
</gene>